<evidence type="ECO:0000313" key="3">
    <source>
        <dbReference type="Proteomes" id="UP000198555"/>
    </source>
</evidence>
<dbReference type="STRING" id="420404.SAMN05421793_12511"/>
<dbReference type="Gene3D" id="3.10.20.10">
    <property type="match status" value="2"/>
</dbReference>
<proteinExistence type="predicted"/>
<accession>A0A1H6KRN2</accession>
<keyword evidence="3" id="KW-1185">Reference proteome</keyword>
<evidence type="ECO:0000259" key="1">
    <source>
        <dbReference type="Pfam" id="PF07566"/>
    </source>
</evidence>
<protein>
    <recommendedName>
        <fullName evidence="1">DUF1543 domain-containing protein</fullName>
    </recommendedName>
</protein>
<feature type="domain" description="DUF1543" evidence="1">
    <location>
        <begin position="43"/>
        <end position="91"/>
    </location>
</feature>
<organism evidence="2 3">
    <name type="scientific">Epilithonimonas hominis</name>
    <dbReference type="NCBI Taxonomy" id="420404"/>
    <lineage>
        <taxon>Bacteria</taxon>
        <taxon>Pseudomonadati</taxon>
        <taxon>Bacteroidota</taxon>
        <taxon>Flavobacteriia</taxon>
        <taxon>Flavobacteriales</taxon>
        <taxon>Weeksellaceae</taxon>
        <taxon>Chryseobacterium group</taxon>
        <taxon>Epilithonimonas</taxon>
    </lineage>
</organism>
<dbReference type="AlphaFoldDB" id="A0A1H6KRN2"/>
<evidence type="ECO:0000313" key="2">
    <source>
        <dbReference type="EMBL" id="SEH74286.1"/>
    </source>
</evidence>
<sequence length="206" mass="24093">MFLIIPKRRFSDCILHNILSIFVKHFVGMKLFYVILGATPKGRNIEQHDVFFGIAENFDDLIPEMKNFWKDAKIHVDCYQEVQFADSYEVHIVPKKNENSEYQLFFINLGGYKPGCFEEFHEQHLMVGTSLSEVIKRVKQTPFYKTMGFKNAVSHIDDKHGVDIDDIYNVNDLLSEITKEKYSIILEKSEAENQENVMKIGYLKIK</sequence>
<dbReference type="EMBL" id="FNWX01000025">
    <property type="protein sequence ID" value="SEH74286.1"/>
    <property type="molecule type" value="Genomic_DNA"/>
</dbReference>
<dbReference type="Proteomes" id="UP000198555">
    <property type="component" value="Unassembled WGS sequence"/>
</dbReference>
<name>A0A1H6KRN2_9FLAO</name>
<dbReference type="InterPro" id="IPR011440">
    <property type="entry name" value="DUF1543"/>
</dbReference>
<gene>
    <name evidence="2" type="ORF">SAMN05421793_12511</name>
</gene>
<reference evidence="3" key="1">
    <citation type="submission" date="2016-10" db="EMBL/GenBank/DDBJ databases">
        <authorList>
            <person name="Varghese N."/>
            <person name="Submissions S."/>
        </authorList>
    </citation>
    <scope>NUCLEOTIDE SEQUENCE [LARGE SCALE GENOMIC DNA]</scope>
    <source>
        <strain evidence="3">DSM 19326</strain>
    </source>
</reference>
<dbReference type="Pfam" id="PF07566">
    <property type="entry name" value="DUF1543"/>
    <property type="match status" value="1"/>
</dbReference>